<gene>
    <name evidence="2" type="ORF">C8Q71DRAFT_64220</name>
</gene>
<evidence type="ECO:0000256" key="1">
    <source>
        <dbReference type="SAM" id="MobiDB-lite"/>
    </source>
</evidence>
<protein>
    <submittedName>
        <fullName evidence="2">Uncharacterized protein</fullName>
    </submittedName>
</protein>
<name>A0ABQ8KFJ0_9APHY</name>
<proteinExistence type="predicted"/>
<sequence>MLPLPGGLIAGRHLGPRTTDSGRSGTFPFPYILSMSSTIGDARPFRGGLWSRRASTPPPCSCQQCVCRNGAAQAWFGPWSRTARGLRGDRGGFSARSRGREASLLLLARRIVADARGLDSDRAQGDIVGQDKTTPTTLDPDGRDGARARRSFGSLLTLCRPRCVRASKANRVAYVRRAAICGVHCEQSSHRCVLSASMDYSISNLECKMQFHGNLGYQALPLAAPSLASQDMRCPQRERGRKSSRTSFAVEARRRDRTVIQVARDNPDLPRSSSPGLKGQLGCLTLPSAQCSFVVGPQAGLARPRPPACPPRTLHCPADCPGRRICLWVWARPAWRDATPIAVRPPLTDNRALCPVSCVSARRRQRCSKPQWVRNTPVLAPGSQLHEHPRITIQPRTIQTRATPR</sequence>
<feature type="region of interest" description="Disordered" evidence="1">
    <location>
        <begin position="123"/>
        <end position="146"/>
    </location>
</feature>
<dbReference type="Proteomes" id="UP000814176">
    <property type="component" value="Unassembled WGS sequence"/>
</dbReference>
<dbReference type="EMBL" id="JADCUA010000011">
    <property type="protein sequence ID" value="KAH9836056.1"/>
    <property type="molecule type" value="Genomic_DNA"/>
</dbReference>
<organism evidence="2 3">
    <name type="scientific">Rhodofomes roseus</name>
    <dbReference type="NCBI Taxonomy" id="34475"/>
    <lineage>
        <taxon>Eukaryota</taxon>
        <taxon>Fungi</taxon>
        <taxon>Dikarya</taxon>
        <taxon>Basidiomycota</taxon>
        <taxon>Agaricomycotina</taxon>
        <taxon>Agaricomycetes</taxon>
        <taxon>Polyporales</taxon>
        <taxon>Rhodofomes</taxon>
    </lineage>
</organism>
<accession>A0ABQ8KFJ0</accession>
<dbReference type="GeneID" id="72000374"/>
<reference evidence="2 3" key="1">
    <citation type="journal article" date="2021" name="Environ. Microbiol.">
        <title>Gene family expansions and transcriptome signatures uncover fungal adaptations to wood decay.</title>
        <authorList>
            <person name="Hage H."/>
            <person name="Miyauchi S."/>
            <person name="Viragh M."/>
            <person name="Drula E."/>
            <person name="Min B."/>
            <person name="Chaduli D."/>
            <person name="Navarro D."/>
            <person name="Favel A."/>
            <person name="Norest M."/>
            <person name="Lesage-Meessen L."/>
            <person name="Balint B."/>
            <person name="Merenyi Z."/>
            <person name="de Eugenio L."/>
            <person name="Morin E."/>
            <person name="Martinez A.T."/>
            <person name="Baldrian P."/>
            <person name="Stursova M."/>
            <person name="Martinez M.J."/>
            <person name="Novotny C."/>
            <person name="Magnuson J.K."/>
            <person name="Spatafora J.W."/>
            <person name="Maurice S."/>
            <person name="Pangilinan J."/>
            <person name="Andreopoulos W."/>
            <person name="LaButti K."/>
            <person name="Hundley H."/>
            <person name="Na H."/>
            <person name="Kuo A."/>
            <person name="Barry K."/>
            <person name="Lipzen A."/>
            <person name="Henrissat B."/>
            <person name="Riley R."/>
            <person name="Ahrendt S."/>
            <person name="Nagy L.G."/>
            <person name="Grigoriev I.V."/>
            <person name="Martin F."/>
            <person name="Rosso M.N."/>
        </authorList>
    </citation>
    <scope>NUCLEOTIDE SEQUENCE [LARGE SCALE GENOMIC DNA]</scope>
    <source>
        <strain evidence="2 3">CIRM-BRFM 1785</strain>
    </source>
</reference>
<evidence type="ECO:0000313" key="2">
    <source>
        <dbReference type="EMBL" id="KAH9836056.1"/>
    </source>
</evidence>
<comment type="caution">
    <text evidence="2">The sequence shown here is derived from an EMBL/GenBank/DDBJ whole genome shotgun (WGS) entry which is preliminary data.</text>
</comment>
<evidence type="ECO:0000313" key="3">
    <source>
        <dbReference type="Proteomes" id="UP000814176"/>
    </source>
</evidence>
<keyword evidence="3" id="KW-1185">Reference proteome</keyword>
<dbReference type="RefSeq" id="XP_047778341.1">
    <property type="nucleotide sequence ID" value="XM_047919642.1"/>
</dbReference>